<evidence type="ECO:0000313" key="2">
    <source>
        <dbReference type="Proteomes" id="UP000236291"/>
    </source>
</evidence>
<reference evidence="1 2" key="1">
    <citation type="journal article" date="2014" name="Am. J. Bot.">
        <title>Genome assembly and annotation for red clover (Trifolium pratense; Fabaceae).</title>
        <authorList>
            <person name="Istvanek J."/>
            <person name="Jaros M."/>
            <person name="Krenek A."/>
            <person name="Repkova J."/>
        </authorList>
    </citation>
    <scope>NUCLEOTIDE SEQUENCE [LARGE SCALE GENOMIC DNA]</scope>
    <source>
        <strain evidence="2">cv. Tatra</strain>
        <tissue evidence="1">Young leaves</tissue>
    </source>
</reference>
<organism evidence="1 2">
    <name type="scientific">Trifolium pratense</name>
    <name type="common">Red clover</name>
    <dbReference type="NCBI Taxonomy" id="57577"/>
    <lineage>
        <taxon>Eukaryota</taxon>
        <taxon>Viridiplantae</taxon>
        <taxon>Streptophyta</taxon>
        <taxon>Embryophyta</taxon>
        <taxon>Tracheophyta</taxon>
        <taxon>Spermatophyta</taxon>
        <taxon>Magnoliopsida</taxon>
        <taxon>eudicotyledons</taxon>
        <taxon>Gunneridae</taxon>
        <taxon>Pentapetalae</taxon>
        <taxon>rosids</taxon>
        <taxon>fabids</taxon>
        <taxon>Fabales</taxon>
        <taxon>Fabaceae</taxon>
        <taxon>Papilionoideae</taxon>
        <taxon>50 kb inversion clade</taxon>
        <taxon>NPAAA clade</taxon>
        <taxon>Hologalegina</taxon>
        <taxon>IRL clade</taxon>
        <taxon>Trifolieae</taxon>
        <taxon>Trifolium</taxon>
    </lineage>
</organism>
<dbReference type="Proteomes" id="UP000236291">
    <property type="component" value="Unassembled WGS sequence"/>
</dbReference>
<dbReference type="EMBL" id="ASHM01253523">
    <property type="protein sequence ID" value="PNX69605.1"/>
    <property type="molecule type" value="Genomic_DNA"/>
</dbReference>
<protein>
    <submittedName>
        <fullName evidence="1">Uncharacterized protein</fullName>
    </submittedName>
</protein>
<proteinExistence type="predicted"/>
<comment type="caution">
    <text evidence="1">The sequence shown here is derived from an EMBL/GenBank/DDBJ whole genome shotgun (WGS) entry which is preliminary data.</text>
</comment>
<evidence type="ECO:0000313" key="1">
    <source>
        <dbReference type="EMBL" id="PNX69605.1"/>
    </source>
</evidence>
<feature type="non-terminal residue" evidence="1">
    <location>
        <position position="55"/>
    </location>
</feature>
<reference evidence="1 2" key="2">
    <citation type="journal article" date="2017" name="Front. Plant Sci.">
        <title>Gene Classification and Mining of Molecular Markers Useful in Red Clover (Trifolium pratense) Breeding.</title>
        <authorList>
            <person name="Istvanek J."/>
            <person name="Dluhosova J."/>
            <person name="Dluhos P."/>
            <person name="Patkova L."/>
            <person name="Nedelnik J."/>
            <person name="Repkova J."/>
        </authorList>
    </citation>
    <scope>NUCLEOTIDE SEQUENCE [LARGE SCALE GENOMIC DNA]</scope>
    <source>
        <strain evidence="2">cv. Tatra</strain>
        <tissue evidence="1">Young leaves</tissue>
    </source>
</reference>
<dbReference type="AlphaFoldDB" id="A0A2K3KTJ9"/>
<gene>
    <name evidence="1" type="ORF">L195_g064509</name>
</gene>
<sequence>MKVRVQDVEVSFNLWEAMKYPNEKDTCFKLDATDEAILDVRKQAHQPSSLEQALT</sequence>
<name>A0A2K3KTJ9_TRIPR</name>
<accession>A0A2K3KTJ9</accession>